<name>A0ABS4DAQ5_9CHLR</name>
<dbReference type="Gene3D" id="3.30.70.1140">
    <property type="entry name" value="Phospho-2-dehydro-3-deoxyheptonate aldolase, domain 1"/>
    <property type="match status" value="1"/>
</dbReference>
<dbReference type="Pfam" id="PF18152">
    <property type="entry name" value="DAHP_snth_FXD"/>
    <property type="match status" value="1"/>
</dbReference>
<dbReference type="PANTHER" id="PTHR43018">
    <property type="entry name" value="PHOSPHO-2-DEHYDRO-3-DEOXYHEPTONATE ALDOLASE"/>
    <property type="match status" value="1"/>
</dbReference>
<protein>
    <submittedName>
        <fullName evidence="4">3-deoxy-7-phosphoheptulonate synthase</fullName>
        <ecNumber evidence="4">2.5.1.54</ecNumber>
    </submittedName>
</protein>
<comment type="caution">
    <text evidence="4">The sequence shown here is derived from an EMBL/GenBank/DDBJ whole genome shotgun (WGS) entry which is preliminary data.</text>
</comment>
<dbReference type="Proteomes" id="UP001193081">
    <property type="component" value="Unassembled WGS sequence"/>
</dbReference>
<evidence type="ECO:0000313" key="4">
    <source>
        <dbReference type="EMBL" id="MBP1466540.1"/>
    </source>
</evidence>
<dbReference type="EC" id="2.5.1.54" evidence="4"/>
<proteinExistence type="predicted"/>
<organism evidence="4 5">
    <name type="scientific">Candidatus Chloroploca mongolica</name>
    <dbReference type="NCBI Taxonomy" id="2528176"/>
    <lineage>
        <taxon>Bacteria</taxon>
        <taxon>Bacillati</taxon>
        <taxon>Chloroflexota</taxon>
        <taxon>Chloroflexia</taxon>
        <taxon>Chloroflexales</taxon>
        <taxon>Chloroflexineae</taxon>
        <taxon>Oscillochloridaceae</taxon>
        <taxon>Candidatus Chloroploca</taxon>
    </lineage>
</organism>
<dbReference type="GO" id="GO:0003849">
    <property type="term" value="F:3-deoxy-7-phosphoheptulonate synthase activity"/>
    <property type="evidence" value="ECO:0007669"/>
    <property type="project" value="UniProtKB-EC"/>
</dbReference>
<dbReference type="Gene3D" id="3.20.20.70">
    <property type="entry name" value="Aldolase class I"/>
    <property type="match status" value="1"/>
</dbReference>
<reference evidence="4 5" key="1">
    <citation type="submission" date="2021-03" db="EMBL/GenBank/DDBJ databases">
        <authorList>
            <person name="Grouzdev D.S."/>
        </authorList>
    </citation>
    <scope>NUCLEOTIDE SEQUENCE [LARGE SCALE GENOMIC DNA]</scope>
    <source>
        <strain evidence="4 5">M50-1</strain>
    </source>
</reference>
<dbReference type="PANTHER" id="PTHR43018:SF1">
    <property type="entry name" value="PROTEIN AROA(G)"/>
    <property type="match status" value="1"/>
</dbReference>
<dbReference type="Pfam" id="PF00793">
    <property type="entry name" value="DAHP_synth_1"/>
    <property type="match status" value="1"/>
</dbReference>
<dbReference type="InterPro" id="IPR052899">
    <property type="entry name" value="Class-I_DAHP_synthase"/>
</dbReference>
<dbReference type="EMBL" id="SIJK02000020">
    <property type="protein sequence ID" value="MBP1466540.1"/>
    <property type="molecule type" value="Genomic_DNA"/>
</dbReference>
<dbReference type="InterPro" id="IPR006268">
    <property type="entry name" value="DAHP_syn_2"/>
</dbReference>
<gene>
    <name evidence="4" type="primary">aroF</name>
    <name evidence="4" type="ORF">EYB53_012565</name>
</gene>
<evidence type="ECO:0000259" key="2">
    <source>
        <dbReference type="Pfam" id="PF00793"/>
    </source>
</evidence>
<sequence length="340" mass="36643">MLVVMEAHADATKIEAVCAEIRAMGYVPHPMPGPTRTAIGITGNRGPVEQATRLQRMPGVAQLIRVTSPYKLVSREFHEGDTLVQVGPVVFGGPAVTVIAGPCTVETREQTLTIAHAVREAGATMLRGGAFKPRTSPYAFHGLGEEGLRILAEAREATGMPVVTEVMDVETLPMVCEYADMLQIGARNMQNYPLLRAVGRSGRPVLLKRGFAATVKDLLLAAEYVLHEGNADVVLCERGIRTFDDTLRFTLDLGAVPMIKQLSHLPVIVDPSHASGRWDQVLPMARAAIAAGADGLIVEVHHNPAFALCDGQQSLVPDRFVAMMEQVARIADAMERPMAS</sequence>
<dbReference type="InterPro" id="IPR013785">
    <property type="entry name" value="Aldolase_TIM"/>
</dbReference>
<evidence type="ECO:0000256" key="1">
    <source>
        <dbReference type="ARBA" id="ARBA00022679"/>
    </source>
</evidence>
<dbReference type="NCBIfam" id="TIGR01361">
    <property type="entry name" value="DAHP_synth_Bsub"/>
    <property type="match status" value="1"/>
</dbReference>
<dbReference type="RefSeq" id="WP_135478534.1">
    <property type="nucleotide sequence ID" value="NZ_SIJK02000020.1"/>
</dbReference>
<keyword evidence="1 4" id="KW-0808">Transferase</keyword>
<dbReference type="InterPro" id="IPR041071">
    <property type="entry name" value="DAHP_snth_FXD"/>
</dbReference>
<accession>A0ABS4DAQ5</accession>
<evidence type="ECO:0000313" key="5">
    <source>
        <dbReference type="Proteomes" id="UP001193081"/>
    </source>
</evidence>
<keyword evidence="5" id="KW-1185">Reference proteome</keyword>
<dbReference type="NCBIfam" id="NF006421">
    <property type="entry name" value="PRK08673.1"/>
    <property type="match status" value="1"/>
</dbReference>
<dbReference type="NCBIfam" id="NF009239">
    <property type="entry name" value="PRK12595.1"/>
    <property type="match status" value="1"/>
</dbReference>
<dbReference type="InterPro" id="IPR006218">
    <property type="entry name" value="DAHP1/KDSA"/>
</dbReference>
<dbReference type="SUPFAM" id="SSF51569">
    <property type="entry name" value="Aldolase"/>
    <property type="match status" value="1"/>
</dbReference>
<feature type="domain" description="DAHP synthase ferredoxin-like" evidence="3">
    <location>
        <begin position="1"/>
        <end position="67"/>
    </location>
</feature>
<evidence type="ECO:0000259" key="3">
    <source>
        <dbReference type="Pfam" id="PF18152"/>
    </source>
</evidence>
<feature type="domain" description="DAHP synthetase I/KDSA" evidence="2">
    <location>
        <begin position="93"/>
        <end position="330"/>
    </location>
</feature>